<protein>
    <recommendedName>
        <fullName evidence="4">Glycoside hydrolase family 42 N-terminal domain-containing protein</fullName>
    </recommendedName>
</protein>
<dbReference type="AlphaFoldDB" id="A0A6P1M789"/>
<feature type="signal peptide" evidence="1">
    <location>
        <begin position="1"/>
        <end position="21"/>
    </location>
</feature>
<dbReference type="SUPFAM" id="SSF51445">
    <property type="entry name" value="(Trans)glycosidases"/>
    <property type="match status" value="1"/>
</dbReference>
<evidence type="ECO:0008006" key="4">
    <source>
        <dbReference type="Google" id="ProtNLM"/>
    </source>
</evidence>
<reference evidence="2 3" key="1">
    <citation type="submission" date="2020-01" db="EMBL/GenBank/DDBJ databases">
        <title>Ponticoccus aerotolerans gen. nov., sp. nov., an anaerobic bacterium and proposal of Ponticoccusceae fam. nov., Ponticoccusles ord. nov. and Ponticoccuse classis nov. in the phylum Kiritimatiellaeota.</title>
        <authorList>
            <person name="Zhou L.Y."/>
            <person name="Du Z.J."/>
        </authorList>
    </citation>
    <scope>NUCLEOTIDE SEQUENCE [LARGE SCALE GENOMIC DNA]</scope>
    <source>
        <strain evidence="2 3">S-5007</strain>
    </source>
</reference>
<dbReference type="Gene3D" id="3.20.20.80">
    <property type="entry name" value="Glycosidases"/>
    <property type="match status" value="1"/>
</dbReference>
<dbReference type="Proteomes" id="UP000464954">
    <property type="component" value="Chromosome"/>
</dbReference>
<feature type="chain" id="PRO_5027094530" description="Glycoside hydrolase family 42 N-terminal domain-containing protein" evidence="1">
    <location>
        <begin position="22"/>
        <end position="1170"/>
    </location>
</feature>
<keyword evidence="3" id="KW-1185">Reference proteome</keyword>
<dbReference type="RefSeq" id="WP_160628893.1">
    <property type="nucleotide sequence ID" value="NZ_CP047593.1"/>
</dbReference>
<name>A0A6P1M789_9BACT</name>
<evidence type="ECO:0000313" key="2">
    <source>
        <dbReference type="EMBL" id="QHI69711.1"/>
    </source>
</evidence>
<keyword evidence="1" id="KW-0732">Signal</keyword>
<proteinExistence type="predicted"/>
<gene>
    <name evidence="2" type="ORF">GT409_09685</name>
</gene>
<organism evidence="2 3">
    <name type="scientific">Tichowtungia aerotolerans</name>
    <dbReference type="NCBI Taxonomy" id="2697043"/>
    <lineage>
        <taxon>Bacteria</taxon>
        <taxon>Pseudomonadati</taxon>
        <taxon>Kiritimatiellota</taxon>
        <taxon>Tichowtungiia</taxon>
        <taxon>Tichowtungiales</taxon>
        <taxon>Tichowtungiaceae</taxon>
        <taxon>Tichowtungia</taxon>
    </lineage>
</organism>
<evidence type="ECO:0000256" key="1">
    <source>
        <dbReference type="SAM" id="SignalP"/>
    </source>
</evidence>
<sequence>MLKRSLIMGCVAASGICAALAEDAARVALVGGDLSSAGGRIAQSTEQVLKGRGIRYDVLAGQSLTDSSILKRYDLLVYAGAEALPMTASLPLQEYLQSGRDLLALGAPPFSEKFWPVEDGFLSQEELDENLKQSPAADAFLDFQQAHQREGWNEETNHEESRSGTEFLSEDANTFMRLNIVNFTGWDMFSLPVDHLGNDNDAILRFKVRGASQTTELLVELLEEDGSRWMATAEVSPEWSSVLLWPGEFKCWHDGGPMGRGGDGDAVKLSQVAAVKFGLATSHITLSEKDHQVDIDDVVTVRNPALTDAAGEMPSLDGLTPDYKYFPVTGTAAIKPAPNQVMVRDAGEIKAGPIASVHPRPMGLGYLKDRPYRFVPLLNTYNADGRRSGYLAWMMINEGRRTGDYPVWMFLESGKTPNPYAGSRWAVFGTSNPADYEQPSLQKALGQVVQGMLRGTFLMEGGSEHFIYTDSPKEVLLGAHTVVSPLEQDPRSLKLLWTVTDADGETVVFRQGQSMYRQGSRIPETDGGFMDHFQKFQIEEGLKAGTYIVTTELMDEDGVIDRISHEMNVWKPKPVEERKYVTTDGGQFMLNGKPWFGYGINYMPSSGVALENTTDYEFFVNRTAYDPAIIDEDLEMLQSIGFNLISTFIYYRDIDTRNILDLLLRAEKYGMKVNLGLRPHADPMQFNVREVEDLIRENRLAEHDAVIAYDLAWERNWGEWDRSYGTYTGRKGYDEIWELWINDQYGSLSAAEKEWGVEVPRRGDGRVTGPSDEQIDTDGPWRNMVAAYRSFADWYTGYRMMKASDAIRAVDPNHLISFRMHNTGDPTQKPSFYPFDMKALAPFLDIMEPEAYGRIGDWDRVKPGLFTGAYSRMVASDKPLYWSEFGHHVWTGSNFEMDEARVQFQADYYRDFLTMCRMSRVNAVACWWNAAGYRINENSDFGVFNPDKSDRPVTKVLREFADVFKNPDLSLEPDVSLTFDRDRSSRGLNDEYVRLEEEYWKLTDEGKFVGLTTPGHGTTTADVPLDAVGNGSDVKSAPAKYINATFRQVQIRQGQGLWRTVQSGDRIPVRAGAPVEIRALAANTDYATWLSARSSSVGAVVLTGRTAGRMALQAGLKSDTPHMSDGSFEPAVLTDGVSEETDCKLRLQVTGREIGAFGFGEVFHLELSPQ</sequence>
<accession>A0A6P1M789</accession>
<dbReference type="KEGG" id="taer:GT409_09685"/>
<dbReference type="InterPro" id="IPR017853">
    <property type="entry name" value="GH"/>
</dbReference>
<dbReference type="EMBL" id="CP047593">
    <property type="protein sequence ID" value="QHI69711.1"/>
    <property type="molecule type" value="Genomic_DNA"/>
</dbReference>
<evidence type="ECO:0000313" key="3">
    <source>
        <dbReference type="Proteomes" id="UP000464954"/>
    </source>
</evidence>